<protein>
    <submittedName>
        <fullName evidence="1">Uncharacterized protein</fullName>
    </submittedName>
</protein>
<dbReference type="EMBL" id="CP098023">
    <property type="protein sequence ID" value="WKD50340.1"/>
    <property type="molecule type" value="Genomic_DNA"/>
</dbReference>
<sequence length="180" mass="20690">MLYILLAMALLGTAVQLYRLAEMKKHDQHLFELCQLRRDAIRYLSNAYEDLTRTDYIALRKINDALSTMIASYSEQRTVIFNLKRFSVHLDELKAFENKAKNISTSNTEIQNLLNRIHHSIFKAFLAFTPQLKSELAFTLELHLITFGVRAGINSLKGYLLSLKEAKMMVNAFKQSTAPC</sequence>
<evidence type="ECO:0000313" key="1">
    <source>
        <dbReference type="EMBL" id="WKD50340.1"/>
    </source>
</evidence>
<name>A0ABY9EBI5_9GAMM</name>
<reference evidence="1 2" key="1">
    <citation type="submission" date="2022-05" db="EMBL/GenBank/DDBJ databases">
        <title>Microbulbifer sp. nov., isolated from sponge.</title>
        <authorList>
            <person name="Gao L."/>
        </authorList>
    </citation>
    <scope>NUCLEOTIDE SEQUENCE [LARGE SCALE GENOMIC DNA]</scope>
    <source>
        <strain evidence="1 2">MI-G</strain>
    </source>
</reference>
<dbReference type="Proteomes" id="UP001321520">
    <property type="component" value="Chromosome"/>
</dbReference>
<dbReference type="RefSeq" id="WP_301416540.1">
    <property type="nucleotide sequence ID" value="NZ_CP098023.1"/>
</dbReference>
<keyword evidence="2" id="KW-1185">Reference proteome</keyword>
<accession>A0ABY9EBI5</accession>
<proteinExistence type="predicted"/>
<gene>
    <name evidence="1" type="ORF">M8T91_02600</name>
</gene>
<evidence type="ECO:0000313" key="2">
    <source>
        <dbReference type="Proteomes" id="UP001321520"/>
    </source>
</evidence>
<organism evidence="1 2">
    <name type="scientific">Microbulbifer spongiae</name>
    <dbReference type="NCBI Taxonomy" id="2944933"/>
    <lineage>
        <taxon>Bacteria</taxon>
        <taxon>Pseudomonadati</taxon>
        <taxon>Pseudomonadota</taxon>
        <taxon>Gammaproteobacteria</taxon>
        <taxon>Cellvibrionales</taxon>
        <taxon>Microbulbiferaceae</taxon>
        <taxon>Microbulbifer</taxon>
    </lineage>
</organism>